<reference evidence="2" key="2">
    <citation type="submission" date="2021-10" db="EMBL/GenBank/DDBJ databases">
        <title>Phylogenomics reveals ancestral predisposition of the termite-cultivated fungus Termitomyces towards a domesticated lifestyle.</title>
        <authorList>
            <person name="Auxier B."/>
            <person name="Grum-Grzhimaylo A."/>
            <person name="Cardenas M.E."/>
            <person name="Lodge J.D."/>
            <person name="Laessoe T."/>
            <person name="Pedersen O."/>
            <person name="Smith M.E."/>
            <person name="Kuyper T.W."/>
            <person name="Franco-Molano E.A."/>
            <person name="Baroni T.J."/>
            <person name="Aanen D.K."/>
        </authorList>
    </citation>
    <scope>NUCLEOTIDE SEQUENCE</scope>
    <source>
        <strain evidence="2">AP01</strain>
        <tissue evidence="2">Mycelium</tissue>
    </source>
</reference>
<gene>
    <name evidence="2" type="ORF">DXG03_002143</name>
</gene>
<dbReference type="Proteomes" id="UP000775547">
    <property type="component" value="Unassembled WGS sequence"/>
</dbReference>
<evidence type="ECO:0000256" key="1">
    <source>
        <dbReference type="SAM" id="MobiDB-lite"/>
    </source>
</evidence>
<dbReference type="AlphaFoldDB" id="A0A9P7KB58"/>
<feature type="region of interest" description="Disordered" evidence="1">
    <location>
        <begin position="142"/>
        <end position="166"/>
    </location>
</feature>
<evidence type="ECO:0000313" key="2">
    <source>
        <dbReference type="EMBL" id="KAG5642764.1"/>
    </source>
</evidence>
<accession>A0A9P7KB58</accession>
<sequence length="180" mass="20887">MVLSWIEINRLCDKLEFYKYELRPENMKCRMNLDCSDPQKDLAEQRVKRTLEVTNKIDALLSRYPIMKEYWTEMKDMPLKPDTLSHLRWPQIKDFESKGWIVIDWKKYNATWTPKGMLALHNGLSRHYKVVRNAERGNAAAPPAYVSSAAPPVASSSPKAARRCKKSHSKSGTLDFTWAL</sequence>
<feature type="compositionally biased region" description="Low complexity" evidence="1">
    <location>
        <begin position="142"/>
        <end position="159"/>
    </location>
</feature>
<comment type="caution">
    <text evidence="2">The sequence shown here is derived from an EMBL/GenBank/DDBJ whole genome shotgun (WGS) entry which is preliminary data.</text>
</comment>
<name>A0A9P7KB58_9AGAR</name>
<reference evidence="2" key="1">
    <citation type="submission" date="2020-07" db="EMBL/GenBank/DDBJ databases">
        <authorList>
            <person name="Nieuwenhuis M."/>
            <person name="Van De Peppel L.J.J."/>
        </authorList>
    </citation>
    <scope>NUCLEOTIDE SEQUENCE</scope>
    <source>
        <strain evidence="2">AP01</strain>
        <tissue evidence="2">Mycelium</tissue>
    </source>
</reference>
<keyword evidence="3" id="KW-1185">Reference proteome</keyword>
<protein>
    <submittedName>
        <fullName evidence="2">Uncharacterized protein</fullName>
    </submittedName>
</protein>
<proteinExistence type="predicted"/>
<dbReference type="EMBL" id="JABCKV010000159">
    <property type="protein sequence ID" value="KAG5642764.1"/>
    <property type="molecule type" value="Genomic_DNA"/>
</dbReference>
<evidence type="ECO:0000313" key="3">
    <source>
        <dbReference type="Proteomes" id="UP000775547"/>
    </source>
</evidence>
<organism evidence="2 3">
    <name type="scientific">Asterophora parasitica</name>
    <dbReference type="NCBI Taxonomy" id="117018"/>
    <lineage>
        <taxon>Eukaryota</taxon>
        <taxon>Fungi</taxon>
        <taxon>Dikarya</taxon>
        <taxon>Basidiomycota</taxon>
        <taxon>Agaricomycotina</taxon>
        <taxon>Agaricomycetes</taxon>
        <taxon>Agaricomycetidae</taxon>
        <taxon>Agaricales</taxon>
        <taxon>Tricholomatineae</taxon>
        <taxon>Lyophyllaceae</taxon>
        <taxon>Asterophora</taxon>
    </lineage>
</organism>